<protein>
    <submittedName>
        <fullName evidence="1">F-box domain-containing protein</fullName>
    </submittedName>
</protein>
<gene>
    <name evidence="1" type="primary">5564122</name>
</gene>
<dbReference type="InterPro" id="IPR036047">
    <property type="entry name" value="F-box-like_dom_sf"/>
</dbReference>
<dbReference type="InterPro" id="IPR001810">
    <property type="entry name" value="F-box_dom"/>
</dbReference>
<keyword evidence="2" id="KW-1185">Reference proteome</keyword>
<dbReference type="AlphaFoldDB" id="A0A1S4F6M5"/>
<dbReference type="Gene3D" id="3.80.10.10">
    <property type="entry name" value="Ribonuclease Inhibitor"/>
    <property type="match status" value="1"/>
</dbReference>
<dbReference type="Pfam" id="PF12937">
    <property type="entry name" value="F-box-like"/>
    <property type="match status" value="1"/>
</dbReference>
<evidence type="ECO:0000313" key="2">
    <source>
        <dbReference type="Proteomes" id="UP000008820"/>
    </source>
</evidence>
<reference evidence="1" key="2">
    <citation type="submission" date="2020-05" db="UniProtKB">
        <authorList>
            <consortium name="EnsemblMetazoa"/>
        </authorList>
    </citation>
    <scope>IDENTIFICATION</scope>
    <source>
        <strain evidence="1">LVP_AGWG</strain>
    </source>
</reference>
<name>A0A1S4F6M5_AEDAE</name>
<organism evidence="1 2">
    <name type="scientific">Aedes aegypti</name>
    <name type="common">Yellowfever mosquito</name>
    <name type="synonym">Culex aegypti</name>
    <dbReference type="NCBI Taxonomy" id="7159"/>
    <lineage>
        <taxon>Eukaryota</taxon>
        <taxon>Metazoa</taxon>
        <taxon>Ecdysozoa</taxon>
        <taxon>Arthropoda</taxon>
        <taxon>Hexapoda</taxon>
        <taxon>Insecta</taxon>
        <taxon>Pterygota</taxon>
        <taxon>Neoptera</taxon>
        <taxon>Endopterygota</taxon>
        <taxon>Diptera</taxon>
        <taxon>Nematocera</taxon>
        <taxon>Culicoidea</taxon>
        <taxon>Culicidae</taxon>
        <taxon>Culicinae</taxon>
        <taxon>Aedini</taxon>
        <taxon>Aedes</taxon>
        <taxon>Stegomyia</taxon>
    </lineage>
</organism>
<dbReference type="SUPFAM" id="SSF81383">
    <property type="entry name" value="F-box domain"/>
    <property type="match status" value="1"/>
</dbReference>
<dbReference type="SUPFAM" id="SSF52047">
    <property type="entry name" value="RNI-like"/>
    <property type="match status" value="1"/>
</dbReference>
<accession>A0A1S4F6M5</accession>
<dbReference type="InterPro" id="IPR032675">
    <property type="entry name" value="LRR_dom_sf"/>
</dbReference>
<dbReference type="PROSITE" id="PS50181">
    <property type="entry name" value="FBOX"/>
    <property type="match status" value="1"/>
</dbReference>
<dbReference type="CDD" id="cd09917">
    <property type="entry name" value="F-box_SF"/>
    <property type="match status" value="1"/>
</dbReference>
<dbReference type="EnsemblMetazoa" id="AAEL004104-RA">
    <property type="protein sequence ID" value="AAEL004104-PA"/>
    <property type="gene ID" value="AAEL004104"/>
</dbReference>
<proteinExistence type="predicted"/>
<dbReference type="Proteomes" id="UP000008820">
    <property type="component" value="Chromosome 3"/>
</dbReference>
<dbReference type="OrthoDB" id="10257471at2759"/>
<evidence type="ECO:0000313" key="1">
    <source>
        <dbReference type="EnsemblMetazoa" id="AAEL004104-PA"/>
    </source>
</evidence>
<dbReference type="VEuPathDB" id="VectorBase:AAEL004104"/>
<sequence>MSIEALPNELLVQIFNHLSWSHLSKDVSLVNRRWYKVVGMASLTRKTTLNLSKLGPNWTNNSDDYVCIPLEVLRSSSREYTEFSCSLQPLRKEQMVYGSFGVVLQYCYDRWNIKSLCLTAYYHQFEVFLIYHKNLLNNVVKANFVVQDIPLLGETPRDRETLCERFDLSLEKLQKLDFDHTQFYDHSPPYDIVLKTPNLETINIRRCVLKNNVRLELHSCPKLRSLSIFSQKPLCLADITDPWELDDIVSQKVPHFTHLKLTNVPIRRTMKTMFRSLRYIYLAYVRIVPTDDVLDCENLTELVVHSLLLKKSLKLKVPRLQILNCDMDVLKLLDLQDAFQADQLIIDMFYESAGRNTEMVNLSGFSHFRRLLLKPNKCYCYDVSWFTYLWSHLLGVVELEVRGEFPRDPQERLQDLLKCFTQISSLRLQRINIPNDLRFLPSNVKTIYIEDCSVVGSRVQFSPSVESVRVHRLWNKNEDMRRTFYHMQLQPANKFQPLLSMKFIGTPMGRRMAYSSSEERQSGSNR</sequence>
<dbReference type="InParanoid" id="A0A1S4F6M5"/>
<reference evidence="1 2" key="1">
    <citation type="submission" date="2017-06" db="EMBL/GenBank/DDBJ databases">
        <title>Aedes aegypti genome working group (AGWG) sequencing and assembly.</title>
        <authorList>
            <consortium name="Aedes aegypti Genome Working Group (AGWG)"/>
            <person name="Matthews B.J."/>
        </authorList>
    </citation>
    <scope>NUCLEOTIDE SEQUENCE [LARGE SCALE GENOMIC DNA]</scope>
    <source>
        <strain evidence="1 2">LVP_AGWG</strain>
    </source>
</reference>
<dbReference type="Gene3D" id="1.20.1280.50">
    <property type="match status" value="1"/>
</dbReference>